<name>A0A1R3JIN8_COCAP</name>
<dbReference type="Proteomes" id="UP000188268">
    <property type="component" value="Unassembled WGS sequence"/>
</dbReference>
<keyword evidence="2" id="KW-1185">Reference proteome</keyword>
<proteinExistence type="predicted"/>
<evidence type="ECO:0000313" key="2">
    <source>
        <dbReference type="Proteomes" id="UP000188268"/>
    </source>
</evidence>
<comment type="caution">
    <text evidence="1">The sequence shown here is derived from an EMBL/GenBank/DDBJ whole genome shotgun (WGS) entry which is preliminary data.</text>
</comment>
<dbReference type="AlphaFoldDB" id="A0A1R3JIN8"/>
<dbReference type="Gramene" id="OMO94684">
    <property type="protein sequence ID" value="OMO94684"/>
    <property type="gene ID" value="CCACVL1_05886"/>
</dbReference>
<reference evidence="1 2" key="1">
    <citation type="submission" date="2013-09" db="EMBL/GenBank/DDBJ databases">
        <title>Corchorus capsularis genome sequencing.</title>
        <authorList>
            <person name="Alam M."/>
            <person name="Haque M.S."/>
            <person name="Islam M.S."/>
            <person name="Emdad E.M."/>
            <person name="Islam M.M."/>
            <person name="Ahmed B."/>
            <person name="Halim A."/>
            <person name="Hossen Q.M.M."/>
            <person name="Hossain M.Z."/>
            <person name="Ahmed R."/>
            <person name="Khan M.M."/>
            <person name="Islam R."/>
            <person name="Rashid M.M."/>
            <person name="Khan S.A."/>
            <person name="Rahman M.S."/>
            <person name="Alam M."/>
        </authorList>
    </citation>
    <scope>NUCLEOTIDE SEQUENCE [LARGE SCALE GENOMIC DNA]</scope>
    <source>
        <strain evidence="2">cv. CVL-1</strain>
        <tissue evidence="1">Whole seedling</tissue>
    </source>
</reference>
<sequence length="24" mass="2847">MASEQIAHSFAANSRFQLFSRREY</sequence>
<accession>A0A1R3JIN8</accession>
<gene>
    <name evidence="1" type="ORF">CCACVL1_05886</name>
</gene>
<evidence type="ECO:0000313" key="1">
    <source>
        <dbReference type="EMBL" id="OMO94684.1"/>
    </source>
</evidence>
<protein>
    <submittedName>
        <fullName evidence="1">Uncharacterized protein</fullName>
    </submittedName>
</protein>
<dbReference type="EMBL" id="AWWV01007793">
    <property type="protein sequence ID" value="OMO94684.1"/>
    <property type="molecule type" value="Genomic_DNA"/>
</dbReference>
<organism evidence="1 2">
    <name type="scientific">Corchorus capsularis</name>
    <name type="common">Jute</name>
    <dbReference type="NCBI Taxonomy" id="210143"/>
    <lineage>
        <taxon>Eukaryota</taxon>
        <taxon>Viridiplantae</taxon>
        <taxon>Streptophyta</taxon>
        <taxon>Embryophyta</taxon>
        <taxon>Tracheophyta</taxon>
        <taxon>Spermatophyta</taxon>
        <taxon>Magnoliopsida</taxon>
        <taxon>eudicotyledons</taxon>
        <taxon>Gunneridae</taxon>
        <taxon>Pentapetalae</taxon>
        <taxon>rosids</taxon>
        <taxon>malvids</taxon>
        <taxon>Malvales</taxon>
        <taxon>Malvaceae</taxon>
        <taxon>Grewioideae</taxon>
        <taxon>Apeibeae</taxon>
        <taxon>Corchorus</taxon>
    </lineage>
</organism>